<dbReference type="EMBL" id="JAWDGP010001847">
    <property type="protein sequence ID" value="KAK3787641.1"/>
    <property type="molecule type" value="Genomic_DNA"/>
</dbReference>
<keyword evidence="2" id="KW-0472">Membrane</keyword>
<dbReference type="AlphaFoldDB" id="A0AAE1AI33"/>
<gene>
    <name evidence="3" type="ORF">RRG08_031872</name>
</gene>
<feature type="region of interest" description="Disordered" evidence="1">
    <location>
        <begin position="84"/>
        <end position="106"/>
    </location>
</feature>
<keyword evidence="2" id="KW-1133">Transmembrane helix</keyword>
<reference evidence="3" key="1">
    <citation type="journal article" date="2023" name="G3 (Bethesda)">
        <title>A reference genome for the long-term kleptoplast-retaining sea slug Elysia crispata morphotype clarki.</title>
        <authorList>
            <person name="Eastman K.E."/>
            <person name="Pendleton A.L."/>
            <person name="Shaikh M.A."/>
            <person name="Suttiyut T."/>
            <person name="Ogas R."/>
            <person name="Tomko P."/>
            <person name="Gavelis G."/>
            <person name="Widhalm J.R."/>
            <person name="Wisecaver J.H."/>
        </authorList>
    </citation>
    <scope>NUCLEOTIDE SEQUENCE</scope>
    <source>
        <strain evidence="3">ECLA1</strain>
    </source>
</reference>
<protein>
    <submittedName>
        <fullName evidence="3">Uncharacterized protein</fullName>
    </submittedName>
</protein>
<organism evidence="3 4">
    <name type="scientific">Elysia crispata</name>
    <name type="common">lettuce slug</name>
    <dbReference type="NCBI Taxonomy" id="231223"/>
    <lineage>
        <taxon>Eukaryota</taxon>
        <taxon>Metazoa</taxon>
        <taxon>Spiralia</taxon>
        <taxon>Lophotrochozoa</taxon>
        <taxon>Mollusca</taxon>
        <taxon>Gastropoda</taxon>
        <taxon>Heterobranchia</taxon>
        <taxon>Euthyneura</taxon>
        <taxon>Panpulmonata</taxon>
        <taxon>Sacoglossa</taxon>
        <taxon>Placobranchoidea</taxon>
        <taxon>Plakobranchidae</taxon>
        <taxon>Elysia</taxon>
    </lineage>
</organism>
<evidence type="ECO:0000313" key="3">
    <source>
        <dbReference type="EMBL" id="KAK3787641.1"/>
    </source>
</evidence>
<keyword evidence="4" id="KW-1185">Reference proteome</keyword>
<accession>A0AAE1AI33</accession>
<evidence type="ECO:0000256" key="2">
    <source>
        <dbReference type="SAM" id="Phobius"/>
    </source>
</evidence>
<comment type="caution">
    <text evidence="3">The sequence shown here is derived from an EMBL/GenBank/DDBJ whole genome shotgun (WGS) entry which is preliminary data.</text>
</comment>
<evidence type="ECO:0000256" key="1">
    <source>
        <dbReference type="SAM" id="MobiDB-lite"/>
    </source>
</evidence>
<feature type="transmembrane region" description="Helical" evidence="2">
    <location>
        <begin position="37"/>
        <end position="55"/>
    </location>
</feature>
<sequence length="106" mass="12043">MKVIVVKEMETRKVWLMDLSAAHMSQLTLRFIVDGHIFSLLYAYAMTAVVVKSVIKLNLRLYKTLTTYWFAANTQLKKIKDGGQEQADVSPFPPHSQDVNLCARLG</sequence>
<proteinExistence type="predicted"/>
<evidence type="ECO:0000313" key="4">
    <source>
        <dbReference type="Proteomes" id="UP001283361"/>
    </source>
</evidence>
<keyword evidence="2" id="KW-0812">Transmembrane</keyword>
<dbReference type="Proteomes" id="UP001283361">
    <property type="component" value="Unassembled WGS sequence"/>
</dbReference>
<name>A0AAE1AI33_9GAST</name>